<protein>
    <recommendedName>
        <fullName evidence="2">Transmembrane protein 107</fullName>
    </recommendedName>
</protein>
<dbReference type="PANTHER" id="PTHR34341:SF1">
    <property type="entry name" value="TRANSMEMBRANE PROTEIN 107"/>
    <property type="match status" value="1"/>
</dbReference>
<keyword evidence="3 7" id="KW-0812">Transmembrane</keyword>
<dbReference type="AlphaFoldDB" id="A0A6A4WZK9"/>
<dbReference type="InterPro" id="IPR029248">
    <property type="entry name" value="TMEM107"/>
</dbReference>
<comment type="subcellular location">
    <subcellularLocation>
        <location evidence="1">Membrane</location>
        <topology evidence="1">Multi-pass membrane protein</topology>
    </subcellularLocation>
</comment>
<reference evidence="8 9" key="1">
    <citation type="submission" date="2019-07" db="EMBL/GenBank/DDBJ databases">
        <title>Draft genome assembly of a fouling barnacle, Amphibalanus amphitrite (Darwin, 1854): The first reference genome for Thecostraca.</title>
        <authorList>
            <person name="Kim W."/>
        </authorList>
    </citation>
    <scope>NUCLEOTIDE SEQUENCE [LARGE SCALE GENOMIC DNA]</scope>
    <source>
        <strain evidence="8">SNU_AA5</strain>
        <tissue evidence="8">Soma without cirri and trophi</tissue>
    </source>
</reference>
<evidence type="ECO:0000256" key="5">
    <source>
        <dbReference type="ARBA" id="ARBA00022989"/>
    </source>
</evidence>
<dbReference type="Pfam" id="PF14995">
    <property type="entry name" value="TMEM107"/>
    <property type="match status" value="1"/>
</dbReference>
<dbReference type="GO" id="GO:1905515">
    <property type="term" value="P:non-motile cilium assembly"/>
    <property type="evidence" value="ECO:0007669"/>
    <property type="project" value="TreeGrafter"/>
</dbReference>
<keyword evidence="9" id="KW-1185">Reference proteome</keyword>
<evidence type="ECO:0000313" key="8">
    <source>
        <dbReference type="EMBL" id="KAF0312946.1"/>
    </source>
</evidence>
<name>A0A6A4WZK9_AMPAM</name>
<dbReference type="Proteomes" id="UP000440578">
    <property type="component" value="Unassembled WGS sequence"/>
</dbReference>
<evidence type="ECO:0000256" key="4">
    <source>
        <dbReference type="ARBA" id="ARBA00022794"/>
    </source>
</evidence>
<evidence type="ECO:0000256" key="3">
    <source>
        <dbReference type="ARBA" id="ARBA00022692"/>
    </source>
</evidence>
<feature type="transmembrane region" description="Helical" evidence="7">
    <location>
        <begin position="130"/>
        <end position="157"/>
    </location>
</feature>
<evidence type="ECO:0000256" key="6">
    <source>
        <dbReference type="ARBA" id="ARBA00023136"/>
    </source>
</evidence>
<evidence type="ECO:0000256" key="1">
    <source>
        <dbReference type="ARBA" id="ARBA00004141"/>
    </source>
</evidence>
<organism evidence="8 9">
    <name type="scientific">Amphibalanus amphitrite</name>
    <name type="common">Striped barnacle</name>
    <name type="synonym">Balanus amphitrite</name>
    <dbReference type="NCBI Taxonomy" id="1232801"/>
    <lineage>
        <taxon>Eukaryota</taxon>
        <taxon>Metazoa</taxon>
        <taxon>Ecdysozoa</taxon>
        <taxon>Arthropoda</taxon>
        <taxon>Crustacea</taxon>
        <taxon>Multicrustacea</taxon>
        <taxon>Cirripedia</taxon>
        <taxon>Thoracica</taxon>
        <taxon>Thoracicalcarea</taxon>
        <taxon>Balanomorpha</taxon>
        <taxon>Balanoidea</taxon>
        <taxon>Balanidae</taxon>
        <taxon>Amphibalaninae</taxon>
        <taxon>Amphibalanus</taxon>
    </lineage>
</organism>
<keyword evidence="6 7" id="KW-0472">Membrane</keyword>
<feature type="transmembrane region" description="Helical" evidence="7">
    <location>
        <begin position="104"/>
        <end position="124"/>
    </location>
</feature>
<dbReference type="OrthoDB" id="2114471at2759"/>
<dbReference type="PANTHER" id="PTHR34341">
    <property type="entry name" value="TRANSMEMBRANE PROTEIN 107"/>
    <property type="match status" value="1"/>
</dbReference>
<keyword evidence="4" id="KW-0970">Cilium biogenesis/degradation</keyword>
<feature type="transmembrane region" description="Helical" evidence="7">
    <location>
        <begin position="75"/>
        <end position="97"/>
    </location>
</feature>
<dbReference type="GO" id="GO:1904491">
    <property type="term" value="P:protein localization to ciliary transition zone"/>
    <property type="evidence" value="ECO:0007669"/>
    <property type="project" value="TreeGrafter"/>
</dbReference>
<accession>A0A6A4WZK9</accession>
<evidence type="ECO:0000313" key="9">
    <source>
        <dbReference type="Proteomes" id="UP000440578"/>
    </source>
</evidence>
<proteinExistence type="predicted"/>
<keyword evidence="5 7" id="KW-1133">Transmembrane helix</keyword>
<dbReference type="GO" id="GO:0036038">
    <property type="term" value="C:MKS complex"/>
    <property type="evidence" value="ECO:0007669"/>
    <property type="project" value="TreeGrafter"/>
</dbReference>
<comment type="caution">
    <text evidence="8">The sequence shown here is derived from an EMBL/GenBank/DDBJ whole genome shotgun (WGS) entry which is preliminary data.</text>
</comment>
<gene>
    <name evidence="8" type="primary">Tmem107</name>
    <name evidence="8" type="ORF">FJT64_001694</name>
</gene>
<dbReference type="GO" id="GO:0016020">
    <property type="term" value="C:membrane"/>
    <property type="evidence" value="ECO:0007669"/>
    <property type="project" value="UniProtKB-SubCell"/>
</dbReference>
<evidence type="ECO:0000256" key="2">
    <source>
        <dbReference type="ARBA" id="ARBA00015652"/>
    </source>
</evidence>
<dbReference type="EMBL" id="VIIS01000126">
    <property type="protein sequence ID" value="KAF0312946.1"/>
    <property type="molecule type" value="Genomic_DNA"/>
</dbReference>
<sequence length="161" mass="17730">MLNEGPNKVLFRSQEFFFQQTKMLRLDGLVPARFLSIMSHLTLTMTLLMAREENVSACLPLDYTDEEFHTKDTELAVGLGVAAALMLLELLGFFLGISMFIPTAAMISILCHSSASVALAYMVFDSWDCDLHWLIVALCSAPPAVAELCALVGVGLLKRGW</sequence>
<evidence type="ECO:0000256" key="7">
    <source>
        <dbReference type="SAM" id="Phobius"/>
    </source>
</evidence>